<evidence type="ECO:0000259" key="2">
    <source>
        <dbReference type="PROSITE" id="PS50858"/>
    </source>
</evidence>
<protein>
    <submittedName>
        <fullName evidence="3">7049_t:CDS:1</fullName>
    </submittedName>
</protein>
<feature type="compositionally biased region" description="Basic and acidic residues" evidence="1">
    <location>
        <begin position="615"/>
        <end position="628"/>
    </location>
</feature>
<dbReference type="GO" id="GO:0006289">
    <property type="term" value="P:nucleotide-excision repair"/>
    <property type="evidence" value="ECO:0007669"/>
    <property type="project" value="InterPro"/>
</dbReference>
<comment type="caution">
    <text evidence="3">The sequence shown here is derived from an EMBL/GenBank/DDBJ whole genome shotgun (WGS) entry which is preliminary data.</text>
</comment>
<dbReference type="OrthoDB" id="360521at2759"/>
<gene>
    <name evidence="3" type="ORF">DEBURN_LOCUS50</name>
</gene>
<accession>A0A9N8V0F5</accession>
<dbReference type="Gene3D" id="6.10.140.1200">
    <property type="match status" value="1"/>
</dbReference>
<evidence type="ECO:0000256" key="1">
    <source>
        <dbReference type="SAM" id="MobiDB-lite"/>
    </source>
</evidence>
<sequence>MDFSNEKIRLQTDAFYSKVPGQLVITTKRLYWVARGEQEPKVIVPHSPTNKLFIGKRNNPSADPKFRINTSPDQGHLFIVDNWNLLPKIQSELTSCIAGEKSAAASPSSQRSAAPSPGSGSSSPAVRHGSVPPNGKNIPIRKIPNSRTLELRRELLVRDKNLADRHKTLVFMEKCISEEEFWDQRRNLLRDQLAQMSQKKGRSSTMPTLRPVTEESGDSTVNIPKYLISEIFDEYPRVKSAFNEYVTKQKMLTEEEFWKRYVQSKFNERNRGNVSMAIKDEIFDKSWTETEEDLNKEDPASKRLKISLMHDLNATQEDHLGVEIEKDITMRPGGQSKIISIIRHNNRHGMRILESASREKSKWNKKEMLSKFDEILIEDLKPQPLEEKLKLDIKDVREYFAAQKLDSGSEVEMEDAQERFDEIFEEFKNEFSNWKPDLSNLIDPNVSFMVTKQCNEMIQNKQRNAQKSPPSLDTFPIRIHEKLKALHMAGNEFLKHYYSSLNSATRDKADKQKKLIEKLKAILKQIDNFHMLCQNEEASSDNSQTVSEETWKESLRVAQDMLKPLRISINKVLGIPPESETKQNITPRGPPTKINPNAQQRISRQTSSTNNIDASRSRNVRDNRDNRNSNRSTSSTRVSLNPNRPTRIVLKSKVDPKPLSSTRKSGNETLEHPKTDSSNKRKRMS</sequence>
<reference evidence="3" key="1">
    <citation type="submission" date="2021-06" db="EMBL/GenBank/DDBJ databases">
        <authorList>
            <person name="Kallberg Y."/>
            <person name="Tangrot J."/>
            <person name="Rosling A."/>
        </authorList>
    </citation>
    <scope>NUCLEOTIDE SEQUENCE</scope>
    <source>
        <strain evidence="3">AZ414A</strain>
    </source>
</reference>
<feature type="compositionally biased region" description="Basic and acidic residues" evidence="1">
    <location>
        <begin position="665"/>
        <end position="679"/>
    </location>
</feature>
<organism evidence="3 4">
    <name type="scientific">Diversispora eburnea</name>
    <dbReference type="NCBI Taxonomy" id="1213867"/>
    <lineage>
        <taxon>Eukaryota</taxon>
        <taxon>Fungi</taxon>
        <taxon>Fungi incertae sedis</taxon>
        <taxon>Mucoromycota</taxon>
        <taxon>Glomeromycotina</taxon>
        <taxon>Glomeromycetes</taxon>
        <taxon>Diversisporales</taxon>
        <taxon>Diversisporaceae</taxon>
        <taxon>Diversispora</taxon>
    </lineage>
</organism>
<feature type="compositionally biased region" description="Low complexity" evidence="1">
    <location>
        <begin position="102"/>
        <end position="125"/>
    </location>
</feature>
<dbReference type="GO" id="GO:0000439">
    <property type="term" value="C:transcription factor TFIIH core complex"/>
    <property type="evidence" value="ECO:0007669"/>
    <property type="project" value="InterPro"/>
</dbReference>
<dbReference type="InterPro" id="IPR005607">
    <property type="entry name" value="BSD_dom"/>
</dbReference>
<feature type="compositionally biased region" description="Polar residues" evidence="1">
    <location>
        <begin position="594"/>
        <end position="614"/>
    </location>
</feature>
<feature type="region of interest" description="Disordered" evidence="1">
    <location>
        <begin position="102"/>
        <end position="143"/>
    </location>
</feature>
<feature type="compositionally biased region" description="Low complexity" evidence="1">
    <location>
        <begin position="629"/>
        <end position="639"/>
    </location>
</feature>
<feature type="region of interest" description="Disordered" evidence="1">
    <location>
        <begin position="196"/>
        <end position="217"/>
    </location>
</feature>
<feature type="region of interest" description="Disordered" evidence="1">
    <location>
        <begin position="577"/>
        <end position="685"/>
    </location>
</feature>
<evidence type="ECO:0000313" key="3">
    <source>
        <dbReference type="EMBL" id="CAG8432722.1"/>
    </source>
</evidence>
<evidence type="ECO:0000313" key="4">
    <source>
        <dbReference type="Proteomes" id="UP000789706"/>
    </source>
</evidence>
<dbReference type="Proteomes" id="UP000789706">
    <property type="component" value="Unassembled WGS sequence"/>
</dbReference>
<dbReference type="AlphaFoldDB" id="A0A9N8V0F5"/>
<feature type="compositionally biased region" description="Polar residues" evidence="1">
    <location>
        <begin position="196"/>
        <end position="207"/>
    </location>
</feature>
<name>A0A9N8V0F5_9GLOM</name>
<dbReference type="EMBL" id="CAJVPK010000002">
    <property type="protein sequence ID" value="CAG8432722.1"/>
    <property type="molecule type" value="Genomic_DNA"/>
</dbReference>
<dbReference type="InterPro" id="IPR027079">
    <property type="entry name" value="Tfb1/GTF2H1"/>
</dbReference>
<dbReference type="SUPFAM" id="SSF140383">
    <property type="entry name" value="BSD domain-like"/>
    <property type="match status" value="1"/>
</dbReference>
<feature type="domain" description="BSD" evidence="2">
    <location>
        <begin position="215"/>
        <end position="269"/>
    </location>
</feature>
<proteinExistence type="predicted"/>
<keyword evidence="4" id="KW-1185">Reference proteome</keyword>
<dbReference type="GO" id="GO:0006351">
    <property type="term" value="P:DNA-templated transcription"/>
    <property type="evidence" value="ECO:0007669"/>
    <property type="project" value="InterPro"/>
</dbReference>
<dbReference type="InterPro" id="IPR035925">
    <property type="entry name" value="BSD_dom_sf"/>
</dbReference>
<dbReference type="PROSITE" id="PS50858">
    <property type="entry name" value="BSD"/>
    <property type="match status" value="1"/>
</dbReference>
<dbReference type="PANTHER" id="PTHR12856">
    <property type="entry name" value="TRANSCRIPTION INITIATION FACTOR IIH-RELATED"/>
    <property type="match status" value="1"/>
</dbReference>